<evidence type="ECO:0000259" key="1">
    <source>
        <dbReference type="Pfam" id="PF14838"/>
    </source>
</evidence>
<name>A0A6M2E029_XENCH</name>
<dbReference type="EMBL" id="GIIL01006471">
    <property type="protein sequence ID" value="NOV50197.1"/>
    <property type="molecule type" value="Transcribed_RNA"/>
</dbReference>
<dbReference type="AlphaFoldDB" id="A0A6M2E029"/>
<protein>
    <submittedName>
        <fullName evidence="2">Putative secreted protein</fullName>
    </submittedName>
</protein>
<dbReference type="Pfam" id="PF14838">
    <property type="entry name" value="INTS5_C"/>
    <property type="match status" value="1"/>
</dbReference>
<evidence type="ECO:0000313" key="2">
    <source>
        <dbReference type="EMBL" id="NOV50197.1"/>
    </source>
</evidence>
<dbReference type="PANTHER" id="PTHR31697:SF2">
    <property type="entry name" value="INTEGRATOR COMPLEX SUBUNIT 5"/>
    <property type="match status" value="1"/>
</dbReference>
<dbReference type="PANTHER" id="PTHR31697">
    <property type="entry name" value="INTEGRATOR COMPLEX SUBUNIT 5"/>
    <property type="match status" value="1"/>
</dbReference>
<proteinExistence type="predicted"/>
<dbReference type="InterPro" id="IPR029444">
    <property type="entry name" value="INTS5_C"/>
</dbReference>
<sequence>MLCLASSDKLLPLVFSTLLELFTSPEAHAVILSNQRHHLWANIGLKYTVLIERTAEMALKINNKPLNVISTLLDKSEKCAFGLHILMQILNQIGKEYRKCSEHYPLIIALSEYGDYVDLCNLLISQSINPVKSAFILHILNYIGHCKPNKFPKIVHYLLYHITSVSMLPLILNFVQSHYYTGVSNCPFSNLYDVLQMTFTASKQSEFIYTFFWENLCNLIQQEKQGRTVFLEQGNFTKAALQHVLNIIKFFEEILDRKLQNIAKKIIKEEKELSFKTTYYQTDSNKSSIFNMKTVCENQNHYSSICDNIARILEMLDINLVISNGNNRITLNNETYQKLIHVIVKYFFYSLLLRKPSRRRSSIIAIRLFNKCCSTSRIGRILTTQLLVDGAVFKYSLLFGATTPAYNNDSQSVSLFNLNIKQGFTSQMSQRPLAVFRNEMDLNRKTPSLITETCFQRQRLLLEALSAAMSENVLAGPSTDALTSLSLWLVESVSTDVMYNGLPWPEDEFTKITMERDLHIRRMFQSTPVLWSLLRFVAYHRPALCYCSVLLRGLTSVLIYQWLSWSYKSTPDSIFQELHDTTKNVLQTLTLAQLLPPPLDTLAEVIPKLKAFEISFVLKECVWYYMKENVPAPVLFQETQLSHYWRDPMVSNIPLRFIEPLRMVMQKHLSDLASNYNQIFIQGYNNRLNNLPK</sequence>
<dbReference type="GO" id="GO:0034472">
    <property type="term" value="P:snRNA 3'-end processing"/>
    <property type="evidence" value="ECO:0007669"/>
    <property type="project" value="TreeGrafter"/>
</dbReference>
<dbReference type="InterPro" id="IPR040316">
    <property type="entry name" value="INTS5"/>
</dbReference>
<reference evidence="2" key="1">
    <citation type="submission" date="2020-03" db="EMBL/GenBank/DDBJ databases">
        <title>Transcriptomic Profiling of the Digestive Tract of the Rat Flea, Xenopsylla cheopis, Following Blood Feeding and Infection with Yersinia pestis.</title>
        <authorList>
            <person name="Bland D.M."/>
            <person name="Martens C.A."/>
            <person name="Virtaneva K."/>
            <person name="Kanakabandi K."/>
            <person name="Long D."/>
            <person name="Rosenke R."/>
            <person name="Saturday G.A."/>
            <person name="Hoyt F.H."/>
            <person name="Bruno D.P."/>
            <person name="Ribeiro J.M.C."/>
            <person name="Hinnebusch J."/>
        </authorList>
    </citation>
    <scope>NUCLEOTIDE SEQUENCE</scope>
</reference>
<organism evidence="2">
    <name type="scientific">Xenopsylla cheopis</name>
    <name type="common">Oriental rat flea</name>
    <name type="synonym">Pulex cheopis</name>
    <dbReference type="NCBI Taxonomy" id="163159"/>
    <lineage>
        <taxon>Eukaryota</taxon>
        <taxon>Metazoa</taxon>
        <taxon>Ecdysozoa</taxon>
        <taxon>Arthropoda</taxon>
        <taxon>Hexapoda</taxon>
        <taxon>Insecta</taxon>
        <taxon>Pterygota</taxon>
        <taxon>Neoptera</taxon>
        <taxon>Endopterygota</taxon>
        <taxon>Siphonaptera</taxon>
        <taxon>Pulicidae</taxon>
        <taxon>Xenopsyllinae</taxon>
        <taxon>Xenopsylla</taxon>
    </lineage>
</organism>
<accession>A0A6M2E029</accession>
<dbReference type="GO" id="GO:0032039">
    <property type="term" value="C:integrator complex"/>
    <property type="evidence" value="ECO:0007669"/>
    <property type="project" value="InterPro"/>
</dbReference>
<feature type="domain" description="Integrator complex subunit 5 C-terminal" evidence="1">
    <location>
        <begin position="96"/>
        <end position="672"/>
    </location>
</feature>